<dbReference type="Gene3D" id="3.90.1520.10">
    <property type="entry name" value="H-NOX domain"/>
    <property type="match status" value="1"/>
</dbReference>
<comment type="subcellular location">
    <subcellularLocation>
        <location evidence="1">Cytoplasm</location>
    </subcellularLocation>
</comment>
<dbReference type="OrthoDB" id="6127067at2759"/>
<dbReference type="GO" id="GO:0019934">
    <property type="term" value="P:cGMP-mediated signaling"/>
    <property type="evidence" value="ECO:0007669"/>
    <property type="project" value="TreeGrafter"/>
</dbReference>
<keyword evidence="7" id="KW-0141">cGMP biosynthesis</keyword>
<dbReference type="InterPro" id="IPR042463">
    <property type="entry name" value="HNOB_dom_associated_sf"/>
</dbReference>
<dbReference type="GO" id="GO:0005525">
    <property type="term" value="F:GTP binding"/>
    <property type="evidence" value="ECO:0007669"/>
    <property type="project" value="UniProtKB-KW"/>
</dbReference>
<evidence type="ECO:0000256" key="1">
    <source>
        <dbReference type="ARBA" id="ARBA00004496"/>
    </source>
</evidence>
<dbReference type="PROSITE" id="PS00452">
    <property type="entry name" value="GUANYLATE_CYCLASE_1"/>
    <property type="match status" value="1"/>
</dbReference>
<keyword evidence="9" id="KW-0175">Coiled coil</keyword>
<feature type="domain" description="Guanylate cyclase" evidence="10">
    <location>
        <begin position="428"/>
        <end position="557"/>
    </location>
</feature>
<dbReference type="InterPro" id="IPR029787">
    <property type="entry name" value="Nucleotide_cyclase"/>
</dbReference>
<dbReference type="InterPro" id="IPR024096">
    <property type="entry name" value="NO_sig/Golgi_transp_ligand-bd"/>
</dbReference>
<reference evidence="11 12" key="1">
    <citation type="journal article" date="2017" name="PLoS Biol.">
        <title>The sea cucumber genome provides insights into morphological evolution and visceral regeneration.</title>
        <authorList>
            <person name="Zhang X."/>
            <person name="Sun L."/>
            <person name="Yuan J."/>
            <person name="Sun Y."/>
            <person name="Gao Y."/>
            <person name="Zhang L."/>
            <person name="Li S."/>
            <person name="Dai H."/>
            <person name="Hamel J.F."/>
            <person name="Liu C."/>
            <person name="Yu Y."/>
            <person name="Liu S."/>
            <person name="Lin W."/>
            <person name="Guo K."/>
            <person name="Jin S."/>
            <person name="Xu P."/>
            <person name="Storey K.B."/>
            <person name="Huan P."/>
            <person name="Zhang T."/>
            <person name="Zhou Y."/>
            <person name="Zhang J."/>
            <person name="Lin C."/>
            <person name="Li X."/>
            <person name="Xing L."/>
            <person name="Huo D."/>
            <person name="Sun M."/>
            <person name="Wang L."/>
            <person name="Mercier A."/>
            <person name="Li F."/>
            <person name="Yang H."/>
            <person name="Xiang J."/>
        </authorList>
    </citation>
    <scope>NUCLEOTIDE SEQUENCE [LARGE SCALE GENOMIC DNA]</scope>
    <source>
        <strain evidence="11">Shaxun</strain>
        <tissue evidence="11">Muscle</tissue>
    </source>
</reference>
<comment type="similarity">
    <text evidence="8">Belongs to the adenylyl cyclase class-4/guanylyl cyclase family.</text>
</comment>
<dbReference type="Gene3D" id="3.30.70.1230">
    <property type="entry name" value="Nucleotide cyclase"/>
    <property type="match status" value="1"/>
</dbReference>
<dbReference type="Pfam" id="PF07700">
    <property type="entry name" value="HNOB"/>
    <property type="match status" value="1"/>
</dbReference>
<dbReference type="FunFam" id="3.30.70.1230:FF:000007">
    <property type="entry name" value="Guanylate cyclase soluble subunit alpha-3"/>
    <property type="match status" value="1"/>
</dbReference>
<comment type="caution">
    <text evidence="11">The sequence shown here is derived from an EMBL/GenBank/DDBJ whole genome shotgun (WGS) entry which is preliminary data.</text>
</comment>
<dbReference type="EC" id="4.6.1.2" evidence="2"/>
<dbReference type="InterPro" id="IPR018297">
    <property type="entry name" value="A/G_cyclase_CS"/>
</dbReference>
<evidence type="ECO:0000259" key="10">
    <source>
        <dbReference type="PROSITE" id="PS50125"/>
    </source>
</evidence>
<evidence type="ECO:0000256" key="8">
    <source>
        <dbReference type="RuleBase" id="RU000405"/>
    </source>
</evidence>
<dbReference type="PROSITE" id="PS50125">
    <property type="entry name" value="GUANYLATE_CYCLASE_2"/>
    <property type="match status" value="1"/>
</dbReference>
<name>A0A2G8LGA0_STIJA</name>
<dbReference type="Pfam" id="PF07701">
    <property type="entry name" value="HNOBA"/>
    <property type="match status" value="1"/>
</dbReference>
<dbReference type="InterPro" id="IPR011645">
    <property type="entry name" value="HNOB_dom_associated"/>
</dbReference>
<keyword evidence="12" id="KW-1185">Reference proteome</keyword>
<dbReference type="Pfam" id="PF00211">
    <property type="entry name" value="Guanylate_cyc"/>
    <property type="match status" value="1"/>
</dbReference>
<dbReference type="Gene3D" id="3.30.450.260">
    <property type="entry name" value="Haem NO binding associated domain"/>
    <property type="match status" value="1"/>
</dbReference>
<dbReference type="EMBL" id="MRZV01000087">
    <property type="protein sequence ID" value="PIK59276.1"/>
    <property type="molecule type" value="Genomic_DNA"/>
</dbReference>
<dbReference type="InterPro" id="IPR001054">
    <property type="entry name" value="A/G_cyclase"/>
</dbReference>
<dbReference type="SMART" id="SM00044">
    <property type="entry name" value="CYCc"/>
    <property type="match status" value="1"/>
</dbReference>
<keyword evidence="4" id="KW-0547">Nucleotide-binding</keyword>
<dbReference type="CDD" id="cd07302">
    <property type="entry name" value="CHD"/>
    <property type="match status" value="1"/>
</dbReference>
<proteinExistence type="inferred from homology"/>
<evidence type="ECO:0000256" key="5">
    <source>
        <dbReference type="ARBA" id="ARBA00023134"/>
    </source>
</evidence>
<keyword evidence="6 8" id="KW-0456">Lyase</keyword>
<evidence type="ECO:0000256" key="2">
    <source>
        <dbReference type="ARBA" id="ARBA00012202"/>
    </source>
</evidence>
<dbReference type="InterPro" id="IPR011644">
    <property type="entry name" value="Heme_NO-bd"/>
</dbReference>
<dbReference type="FunFam" id="3.30.450.260:FF:000002">
    <property type="entry name" value="guanylate cyclase soluble subunit alpha-2"/>
    <property type="match status" value="1"/>
</dbReference>
<feature type="coiled-coil region" evidence="9">
    <location>
        <begin position="362"/>
        <end position="396"/>
    </location>
</feature>
<evidence type="ECO:0000256" key="3">
    <source>
        <dbReference type="ARBA" id="ARBA00022490"/>
    </source>
</evidence>
<dbReference type="Proteomes" id="UP000230750">
    <property type="component" value="Unassembled WGS sequence"/>
</dbReference>
<dbReference type="GO" id="GO:0070482">
    <property type="term" value="P:response to oxygen levels"/>
    <property type="evidence" value="ECO:0007669"/>
    <property type="project" value="TreeGrafter"/>
</dbReference>
<gene>
    <name evidence="11" type="ORF">BSL78_03786</name>
</gene>
<dbReference type="GO" id="GO:0020037">
    <property type="term" value="F:heme binding"/>
    <property type="evidence" value="ECO:0007669"/>
    <property type="project" value="InterPro"/>
</dbReference>
<dbReference type="STRING" id="307972.A0A2G8LGA0"/>
<keyword evidence="5" id="KW-0342">GTP-binding</keyword>
<dbReference type="InterPro" id="IPR038158">
    <property type="entry name" value="H-NOX_domain_sf"/>
</dbReference>
<dbReference type="Gene3D" id="6.10.250.780">
    <property type="match status" value="1"/>
</dbReference>
<dbReference type="GO" id="GO:0008074">
    <property type="term" value="C:guanylate cyclase complex, soluble"/>
    <property type="evidence" value="ECO:0007669"/>
    <property type="project" value="TreeGrafter"/>
</dbReference>
<evidence type="ECO:0000313" key="11">
    <source>
        <dbReference type="EMBL" id="PIK59276.1"/>
    </source>
</evidence>
<keyword evidence="3" id="KW-0963">Cytoplasm</keyword>
<organism evidence="11 12">
    <name type="scientific">Stichopus japonicus</name>
    <name type="common">Sea cucumber</name>
    <dbReference type="NCBI Taxonomy" id="307972"/>
    <lineage>
        <taxon>Eukaryota</taxon>
        <taxon>Metazoa</taxon>
        <taxon>Echinodermata</taxon>
        <taxon>Eleutherozoa</taxon>
        <taxon>Echinozoa</taxon>
        <taxon>Holothuroidea</taxon>
        <taxon>Aspidochirotacea</taxon>
        <taxon>Aspidochirotida</taxon>
        <taxon>Stichopodidae</taxon>
        <taxon>Apostichopus</taxon>
    </lineage>
</organism>
<evidence type="ECO:0000256" key="9">
    <source>
        <dbReference type="SAM" id="Coils"/>
    </source>
</evidence>
<sequence>MCLKTKFIALTLRRVFASYGFEDAAHFLSNEGLEEKSVEFFLEDDDPPPYEIDQIEEEKLARITAKAADELGLEYRVFMDRFGEEFFCLCFEFYGGILGALGGTLVDFFCNIDGVNKPVSLDKMSPSFRCSKEGSKNMTYLHYYSNSISLAFSMVGQIRMASILLFNTFVEVKLLRQQNSEECCHSVYSVKPLLTSVQTPVSENAPFTQINVSSNVKDTKLPVQIFCAAYPFHVLFNRGLVIQQIGDTVMRMIQTQAASDGLNFNSYFKVLTPPMKRVTFENMLANINKTFMLSTTGIGNLAKNENVYPAIEVKGQMIYIPESECMMFLGSPRVNKLEELTGRGLYLADIPIHDATRDLILVGEETRAQDNLKNRMDQLKETIEEAHRQVEKEKQKTVDLLNLIFPADVAKKLWLGQHVPPASYESVTMLFSDIVGFTAICSTATPFVVIKMLNSLYTQFDTFCEILDIYKVETIGDAYCVAAGLYRDAVAVKCAEAIAKMAILMMSSAKTVVTQEGNPIKMRIGLHTGTVLAGIVGIKMPRYCLFGNNVTLANKFESHSEVKMVNVSPTTYELLMPSNRFQFTPRSRDTLPEGFPSEIPGTCYFLNGYTPNFNDNMDKQLFSGTDLKQPPP</sequence>
<evidence type="ECO:0000256" key="4">
    <source>
        <dbReference type="ARBA" id="ARBA00022741"/>
    </source>
</evidence>
<dbReference type="AlphaFoldDB" id="A0A2G8LGA0"/>
<dbReference type="PANTHER" id="PTHR45655">
    <property type="entry name" value="GUANYLATE CYCLASE SOLUBLE SUBUNIT BETA-2"/>
    <property type="match status" value="1"/>
</dbReference>
<evidence type="ECO:0000256" key="7">
    <source>
        <dbReference type="ARBA" id="ARBA00023293"/>
    </source>
</evidence>
<dbReference type="SUPFAM" id="SSF55073">
    <property type="entry name" value="Nucleotide cyclase"/>
    <property type="match status" value="1"/>
</dbReference>
<accession>A0A2G8LGA0</accession>
<dbReference type="SUPFAM" id="SSF111126">
    <property type="entry name" value="Ligand-binding domain in the NO signalling and Golgi transport"/>
    <property type="match status" value="1"/>
</dbReference>
<protein>
    <recommendedName>
        <fullName evidence="2">guanylate cyclase</fullName>
        <ecNumber evidence="2">4.6.1.2</ecNumber>
    </recommendedName>
</protein>
<dbReference type="PANTHER" id="PTHR45655:SF6">
    <property type="entry name" value="HEAD-SPECIFIC GUANYLATE CYCLASE"/>
    <property type="match status" value="1"/>
</dbReference>
<dbReference type="GO" id="GO:0004383">
    <property type="term" value="F:guanylate cyclase activity"/>
    <property type="evidence" value="ECO:0007669"/>
    <property type="project" value="UniProtKB-EC"/>
</dbReference>
<evidence type="ECO:0000313" key="12">
    <source>
        <dbReference type="Proteomes" id="UP000230750"/>
    </source>
</evidence>
<evidence type="ECO:0000256" key="6">
    <source>
        <dbReference type="ARBA" id="ARBA00023239"/>
    </source>
</evidence>